<feature type="region of interest" description="Disordered" evidence="1">
    <location>
        <begin position="57"/>
        <end position="98"/>
    </location>
</feature>
<organism evidence="3 4">
    <name type="scientific">Synaphobranchus kaupii</name>
    <name type="common">Kaup's arrowtooth eel</name>
    <dbReference type="NCBI Taxonomy" id="118154"/>
    <lineage>
        <taxon>Eukaryota</taxon>
        <taxon>Metazoa</taxon>
        <taxon>Chordata</taxon>
        <taxon>Craniata</taxon>
        <taxon>Vertebrata</taxon>
        <taxon>Euteleostomi</taxon>
        <taxon>Actinopterygii</taxon>
        <taxon>Neopterygii</taxon>
        <taxon>Teleostei</taxon>
        <taxon>Anguilliformes</taxon>
        <taxon>Synaphobranchidae</taxon>
        <taxon>Synaphobranchus</taxon>
    </lineage>
</organism>
<evidence type="ECO:0000313" key="3">
    <source>
        <dbReference type="EMBL" id="KAJ8343810.1"/>
    </source>
</evidence>
<keyword evidence="4" id="KW-1185">Reference proteome</keyword>
<keyword evidence="2" id="KW-0472">Membrane</keyword>
<sequence length="220" mass="23482">MDVANREGTWLAVSEARLRACLYVLGDPRQLRSHEVVKNVAPRYQRAIYLLAKHPKSPGRPVGAWPRHRGSALTSPVATAGRGTPKGAQVHSRRSGRNETLMLPGLSEHSEKAVASRAAIFPQTRGRERRDDRRSARQTRDCAAGRVGAVPPRGGKGRNRRQSGNLSPAGADVDRAGGYGEAAPLPRAALTSAGVVLHILIIVVFVNIPATCLGLNCGDG</sequence>
<dbReference type="EMBL" id="JAINUF010000013">
    <property type="protein sequence ID" value="KAJ8343810.1"/>
    <property type="molecule type" value="Genomic_DNA"/>
</dbReference>
<feature type="transmembrane region" description="Helical" evidence="2">
    <location>
        <begin position="195"/>
        <end position="215"/>
    </location>
</feature>
<evidence type="ECO:0000256" key="1">
    <source>
        <dbReference type="SAM" id="MobiDB-lite"/>
    </source>
</evidence>
<comment type="caution">
    <text evidence="3">The sequence shown here is derived from an EMBL/GenBank/DDBJ whole genome shotgun (WGS) entry which is preliminary data.</text>
</comment>
<accession>A0A9Q1ILE2</accession>
<gene>
    <name evidence="3" type="ORF">SKAU_G00311390</name>
</gene>
<name>A0A9Q1ILE2_SYNKA</name>
<keyword evidence="2" id="KW-0812">Transmembrane</keyword>
<proteinExistence type="predicted"/>
<evidence type="ECO:0000313" key="4">
    <source>
        <dbReference type="Proteomes" id="UP001152622"/>
    </source>
</evidence>
<protein>
    <submittedName>
        <fullName evidence="3">Uncharacterized protein</fullName>
    </submittedName>
</protein>
<dbReference type="Proteomes" id="UP001152622">
    <property type="component" value="Chromosome 13"/>
</dbReference>
<dbReference type="AlphaFoldDB" id="A0A9Q1ILE2"/>
<keyword evidence="2" id="KW-1133">Transmembrane helix</keyword>
<reference evidence="3" key="1">
    <citation type="journal article" date="2023" name="Science">
        <title>Genome structures resolve the early diversification of teleost fishes.</title>
        <authorList>
            <person name="Parey E."/>
            <person name="Louis A."/>
            <person name="Montfort J."/>
            <person name="Bouchez O."/>
            <person name="Roques C."/>
            <person name="Iampietro C."/>
            <person name="Lluch J."/>
            <person name="Castinel A."/>
            <person name="Donnadieu C."/>
            <person name="Desvignes T."/>
            <person name="Floi Bucao C."/>
            <person name="Jouanno E."/>
            <person name="Wen M."/>
            <person name="Mejri S."/>
            <person name="Dirks R."/>
            <person name="Jansen H."/>
            <person name="Henkel C."/>
            <person name="Chen W.J."/>
            <person name="Zahm M."/>
            <person name="Cabau C."/>
            <person name="Klopp C."/>
            <person name="Thompson A.W."/>
            <person name="Robinson-Rechavi M."/>
            <person name="Braasch I."/>
            <person name="Lecointre G."/>
            <person name="Bobe J."/>
            <person name="Postlethwait J.H."/>
            <person name="Berthelot C."/>
            <person name="Roest Crollius H."/>
            <person name="Guiguen Y."/>
        </authorList>
    </citation>
    <scope>NUCLEOTIDE SEQUENCE</scope>
    <source>
        <strain evidence="3">WJC10195</strain>
    </source>
</reference>
<feature type="compositionally biased region" description="Basic and acidic residues" evidence="1">
    <location>
        <begin position="125"/>
        <end position="140"/>
    </location>
</feature>
<feature type="region of interest" description="Disordered" evidence="1">
    <location>
        <begin position="114"/>
        <end position="172"/>
    </location>
</feature>
<evidence type="ECO:0000256" key="2">
    <source>
        <dbReference type="SAM" id="Phobius"/>
    </source>
</evidence>